<dbReference type="PANTHER" id="PTHR41263:SF1">
    <property type="entry name" value="ASPARTYL-PHOSPHATE PHOSPHATASE YISI"/>
    <property type="match status" value="1"/>
</dbReference>
<dbReference type="Pfam" id="PF09388">
    <property type="entry name" value="SpoOE-like"/>
    <property type="match status" value="1"/>
</dbReference>
<protein>
    <submittedName>
        <fullName evidence="1">Stage 0 sporulation regulatory protein</fullName>
    </submittedName>
</protein>
<dbReference type="EMBL" id="FNPI01000004">
    <property type="protein sequence ID" value="SDY89735.1"/>
    <property type="molecule type" value="Genomic_DNA"/>
</dbReference>
<keyword evidence="2" id="KW-1185">Reference proteome</keyword>
<dbReference type="InterPro" id="IPR053028">
    <property type="entry name" value="Spo0E-like_phosphatase"/>
</dbReference>
<dbReference type="InterPro" id="IPR037208">
    <property type="entry name" value="Spo0E-like_sf"/>
</dbReference>
<dbReference type="GO" id="GO:0043937">
    <property type="term" value="P:regulation of sporulation"/>
    <property type="evidence" value="ECO:0007669"/>
    <property type="project" value="InterPro"/>
</dbReference>
<dbReference type="InterPro" id="IPR018540">
    <property type="entry name" value="Spo0E-like"/>
</dbReference>
<dbReference type="GO" id="GO:0046983">
    <property type="term" value="F:protein dimerization activity"/>
    <property type="evidence" value="ECO:0007669"/>
    <property type="project" value="InterPro"/>
</dbReference>
<evidence type="ECO:0000313" key="1">
    <source>
        <dbReference type="EMBL" id="SDY89735.1"/>
    </source>
</evidence>
<reference evidence="2" key="1">
    <citation type="submission" date="2016-10" db="EMBL/GenBank/DDBJ databases">
        <authorList>
            <person name="Varghese N."/>
            <person name="Submissions S."/>
        </authorList>
    </citation>
    <scope>NUCLEOTIDE SEQUENCE [LARGE SCALE GENOMIC DNA]</scope>
    <source>
        <strain evidence="2">SP</strain>
    </source>
</reference>
<dbReference type="InterPro" id="IPR036638">
    <property type="entry name" value="HLH_DNA-bd_sf"/>
</dbReference>
<name>A0A1H3NMU0_9BACI</name>
<dbReference type="SUPFAM" id="SSF140500">
    <property type="entry name" value="BAS1536-like"/>
    <property type="match status" value="1"/>
</dbReference>
<dbReference type="PANTHER" id="PTHR41263">
    <property type="entry name" value="ASPARTYL-PHOSPHATE PHOSPHATASE YISI"/>
    <property type="match status" value="1"/>
</dbReference>
<dbReference type="AlphaFoldDB" id="A0A1H3NMU0"/>
<accession>A0A1H3NMU0</accession>
<proteinExistence type="predicted"/>
<sequence length="50" mass="5777">MSLTNEIEQKRKELLLIVNKNGLSSEDTLRCSKELDKLILNYQKKLVTAN</sequence>
<evidence type="ECO:0000313" key="2">
    <source>
        <dbReference type="Proteomes" id="UP000198935"/>
    </source>
</evidence>
<organism evidence="1 2">
    <name type="scientific">Evansella caseinilytica</name>
    <dbReference type="NCBI Taxonomy" id="1503961"/>
    <lineage>
        <taxon>Bacteria</taxon>
        <taxon>Bacillati</taxon>
        <taxon>Bacillota</taxon>
        <taxon>Bacilli</taxon>
        <taxon>Bacillales</taxon>
        <taxon>Bacillaceae</taxon>
        <taxon>Evansella</taxon>
    </lineage>
</organism>
<dbReference type="Proteomes" id="UP000198935">
    <property type="component" value="Unassembled WGS sequence"/>
</dbReference>
<dbReference type="OrthoDB" id="2973153at2"/>
<gene>
    <name evidence="1" type="ORF">SAMN05421736_104121</name>
</gene>
<dbReference type="Gene3D" id="4.10.280.10">
    <property type="entry name" value="Helix-loop-helix DNA-binding domain"/>
    <property type="match status" value="1"/>
</dbReference>